<sequence length="534" mass="61993">MMKYKKHLIHSIEQKIDEWEALNLISHSDLIQYLQTLISSSTVLGLIDIEKQSKDYLEAILSEEAKDYSYTSIYPFLEEQLQTLSNLSSDDIQLSLSKKNRGGDLPTLMVIDHDLERMVQSKQEFDAWGWYVAPITVNEEIIRAVYRFKPDTILIHSSVVEDDRTKHTIYTLINKLRDIRIPFSIQLDNPSTSSTSFYRLGAEVVFLKKEQISTVHNRLLSIVRKEKLNEPIILIDPFTKLPNERFLKHFNETLEALYNGYTEGSYLVYIDIDRIKVVNDAFGYDYGDEVIQWLSQLLKEHARKEDLLIRIKGEEFALLLPKTTKHQVIKRIQWLQTIFSEHPFLAEGKTFYSSFSATVVKMDHSTKSLLDWITFAHETMYEQEQDETQTATLLHSSDDGKFIQEMKVAIVDDDPIIRTILTDILNNLPRDPGIQFDIMAFPDGLTFIESPWHNNSPCLVILDGVMPKMDGLEVLEQLRKREDSDRYQVLMLSSRRSDKDIALSLSLGANDYMTKPFKLLELEARLQQLIKRMV</sequence>
<dbReference type="InterPro" id="IPR029787">
    <property type="entry name" value="Nucleotide_cyclase"/>
</dbReference>
<dbReference type="PANTHER" id="PTHR45138">
    <property type="entry name" value="REGULATORY COMPONENTS OF SENSORY TRANSDUCTION SYSTEM"/>
    <property type="match status" value="1"/>
</dbReference>
<dbReference type="InterPro" id="IPR001789">
    <property type="entry name" value="Sig_transdc_resp-reg_receiver"/>
</dbReference>
<dbReference type="Gene3D" id="3.40.50.2300">
    <property type="match status" value="1"/>
</dbReference>
<dbReference type="GO" id="GO:0052621">
    <property type="term" value="F:diguanylate cyclase activity"/>
    <property type="evidence" value="ECO:0007669"/>
    <property type="project" value="TreeGrafter"/>
</dbReference>
<dbReference type="GO" id="GO:0000160">
    <property type="term" value="P:phosphorelay signal transduction system"/>
    <property type="evidence" value="ECO:0007669"/>
    <property type="project" value="InterPro"/>
</dbReference>
<dbReference type="CDD" id="cd17574">
    <property type="entry name" value="REC_OmpR"/>
    <property type="match status" value="1"/>
</dbReference>
<dbReference type="Proteomes" id="UP000074108">
    <property type="component" value="Unassembled WGS sequence"/>
</dbReference>
<dbReference type="InterPro" id="IPR050469">
    <property type="entry name" value="Diguanylate_Cyclase"/>
</dbReference>
<dbReference type="EMBL" id="LDYG01000007">
    <property type="protein sequence ID" value="KUP08850.1"/>
    <property type="molecule type" value="Genomic_DNA"/>
</dbReference>
<protein>
    <recommendedName>
        <fullName evidence="6">Diguanylate cyclase</fullName>
    </recommendedName>
</protein>
<dbReference type="NCBIfam" id="TIGR00254">
    <property type="entry name" value="GGDEF"/>
    <property type="match status" value="1"/>
</dbReference>
<dbReference type="STRING" id="1150625.Q75_02140"/>
<dbReference type="AlphaFoldDB" id="A0A147KBR8"/>
<feature type="modified residue" description="4-aspartylphosphate" evidence="1">
    <location>
        <position position="463"/>
    </location>
</feature>
<keyword evidence="5" id="KW-1185">Reference proteome</keyword>
<name>A0A147KBR8_9BACI</name>
<dbReference type="PROSITE" id="PS50110">
    <property type="entry name" value="RESPONSE_REGULATORY"/>
    <property type="match status" value="1"/>
</dbReference>
<dbReference type="SUPFAM" id="SSF52172">
    <property type="entry name" value="CheY-like"/>
    <property type="match status" value="1"/>
</dbReference>
<dbReference type="InterPro" id="IPR011006">
    <property type="entry name" value="CheY-like_superfamily"/>
</dbReference>
<feature type="domain" description="Response regulatory" evidence="2">
    <location>
        <begin position="407"/>
        <end position="530"/>
    </location>
</feature>
<dbReference type="PANTHER" id="PTHR45138:SF9">
    <property type="entry name" value="DIGUANYLATE CYCLASE DGCM-RELATED"/>
    <property type="match status" value="1"/>
</dbReference>
<dbReference type="CDD" id="cd01949">
    <property type="entry name" value="GGDEF"/>
    <property type="match status" value="1"/>
</dbReference>
<organism evidence="4 5">
    <name type="scientific">Bacillus coahuilensis p1.1.43</name>
    <dbReference type="NCBI Taxonomy" id="1150625"/>
    <lineage>
        <taxon>Bacteria</taxon>
        <taxon>Bacillati</taxon>
        <taxon>Bacillota</taxon>
        <taxon>Bacilli</taxon>
        <taxon>Bacillales</taxon>
        <taxon>Bacillaceae</taxon>
        <taxon>Bacillus</taxon>
    </lineage>
</organism>
<dbReference type="SMART" id="SM00267">
    <property type="entry name" value="GGDEF"/>
    <property type="match status" value="1"/>
</dbReference>
<proteinExistence type="predicted"/>
<evidence type="ECO:0000313" key="4">
    <source>
        <dbReference type="EMBL" id="KUP08850.1"/>
    </source>
</evidence>
<dbReference type="PATRIC" id="fig|1150625.3.peg.455"/>
<feature type="domain" description="GGDEF" evidence="3">
    <location>
        <begin position="263"/>
        <end position="396"/>
    </location>
</feature>
<dbReference type="SMART" id="SM00448">
    <property type="entry name" value="REC"/>
    <property type="match status" value="1"/>
</dbReference>
<dbReference type="Pfam" id="PF00072">
    <property type="entry name" value="Response_reg"/>
    <property type="match status" value="1"/>
</dbReference>
<dbReference type="OrthoDB" id="9759607at2"/>
<dbReference type="RefSeq" id="WP_059350200.1">
    <property type="nucleotide sequence ID" value="NZ_LDYG01000007.1"/>
</dbReference>
<comment type="caution">
    <text evidence="4">The sequence shown here is derived from an EMBL/GenBank/DDBJ whole genome shotgun (WGS) entry which is preliminary data.</text>
</comment>
<keyword evidence="1" id="KW-0597">Phosphoprotein</keyword>
<dbReference type="Gene3D" id="3.30.70.270">
    <property type="match status" value="1"/>
</dbReference>
<evidence type="ECO:0000256" key="1">
    <source>
        <dbReference type="PROSITE-ProRule" id="PRU00169"/>
    </source>
</evidence>
<evidence type="ECO:0000313" key="5">
    <source>
        <dbReference type="Proteomes" id="UP000074108"/>
    </source>
</evidence>
<reference evidence="4 5" key="1">
    <citation type="journal article" date="2016" name="Front. Microbiol.">
        <title>Microevolution Analysis of Bacillus coahuilensis Unveils Differences in Phosphorus Acquisition Strategies and Their Regulation.</title>
        <authorList>
            <person name="Gomez-Lunar Z."/>
            <person name="Hernandez-Gonzalez I."/>
            <person name="Rodriguez-Torres M.D."/>
            <person name="Souza V."/>
            <person name="Olmedo-Alvarez G."/>
        </authorList>
    </citation>
    <scope>NUCLEOTIDE SEQUENCE [LARGE SCALE GENOMIC DNA]</scope>
    <source>
        <strain evidence="5">p1.1.43</strain>
    </source>
</reference>
<dbReference type="Pfam" id="PF00990">
    <property type="entry name" value="GGDEF"/>
    <property type="match status" value="1"/>
</dbReference>
<dbReference type="InterPro" id="IPR043128">
    <property type="entry name" value="Rev_trsase/Diguanyl_cyclase"/>
</dbReference>
<evidence type="ECO:0008006" key="6">
    <source>
        <dbReference type="Google" id="ProtNLM"/>
    </source>
</evidence>
<gene>
    <name evidence="4" type="ORF">Q75_02140</name>
</gene>
<accession>A0A147KBR8</accession>
<dbReference type="InterPro" id="IPR000160">
    <property type="entry name" value="GGDEF_dom"/>
</dbReference>
<dbReference type="SUPFAM" id="SSF55073">
    <property type="entry name" value="Nucleotide cyclase"/>
    <property type="match status" value="1"/>
</dbReference>
<evidence type="ECO:0000259" key="2">
    <source>
        <dbReference type="PROSITE" id="PS50110"/>
    </source>
</evidence>
<dbReference type="PROSITE" id="PS50887">
    <property type="entry name" value="GGDEF"/>
    <property type="match status" value="1"/>
</dbReference>
<evidence type="ECO:0000259" key="3">
    <source>
        <dbReference type="PROSITE" id="PS50887"/>
    </source>
</evidence>